<comment type="similarity">
    <text evidence="1 5">Belongs to the enoyl-CoA hydratase/isomerase family.</text>
</comment>
<dbReference type="Gene3D" id="1.10.12.10">
    <property type="entry name" value="Lyase 2-enoyl-coa Hydratase, Chain A, domain 2"/>
    <property type="match status" value="1"/>
</dbReference>
<evidence type="ECO:0000256" key="2">
    <source>
        <dbReference type="ARBA" id="ARBA00023239"/>
    </source>
</evidence>
<dbReference type="InterPro" id="IPR014748">
    <property type="entry name" value="Enoyl-CoA_hydra_C"/>
</dbReference>
<accession>A0ABQ3INJ1</accession>
<keyword evidence="2" id="KW-0456">Lyase</keyword>
<dbReference type="Proteomes" id="UP000605897">
    <property type="component" value="Unassembled WGS sequence"/>
</dbReference>
<organism evidence="6 7">
    <name type="scientific">Amycolatopsis deserti</name>
    <dbReference type="NCBI Taxonomy" id="185696"/>
    <lineage>
        <taxon>Bacteria</taxon>
        <taxon>Bacillati</taxon>
        <taxon>Actinomycetota</taxon>
        <taxon>Actinomycetes</taxon>
        <taxon>Pseudonocardiales</taxon>
        <taxon>Pseudonocardiaceae</taxon>
        <taxon>Amycolatopsis</taxon>
    </lineage>
</organism>
<comment type="catalytic activity">
    <reaction evidence="3">
        <text>a (3S)-3-hydroxyacyl-CoA = a (2E)-enoyl-CoA + H2O</text>
        <dbReference type="Rhea" id="RHEA:16105"/>
        <dbReference type="ChEBI" id="CHEBI:15377"/>
        <dbReference type="ChEBI" id="CHEBI:57318"/>
        <dbReference type="ChEBI" id="CHEBI:58856"/>
        <dbReference type="EC" id="4.2.1.17"/>
    </reaction>
</comment>
<evidence type="ECO:0000256" key="1">
    <source>
        <dbReference type="ARBA" id="ARBA00005254"/>
    </source>
</evidence>
<dbReference type="InterPro" id="IPR001753">
    <property type="entry name" value="Enoyl-CoA_hydra/iso"/>
</dbReference>
<comment type="caution">
    <text evidence="6">The sequence shown here is derived from an EMBL/GenBank/DDBJ whole genome shotgun (WGS) entry which is preliminary data.</text>
</comment>
<evidence type="ECO:0000256" key="5">
    <source>
        <dbReference type="RuleBase" id="RU003707"/>
    </source>
</evidence>
<dbReference type="Pfam" id="PF00378">
    <property type="entry name" value="ECH_1"/>
    <property type="match status" value="1"/>
</dbReference>
<comment type="catalytic activity">
    <reaction evidence="4">
        <text>a 4-saturated-(3S)-3-hydroxyacyl-CoA = a (3E)-enoyl-CoA + H2O</text>
        <dbReference type="Rhea" id="RHEA:20724"/>
        <dbReference type="ChEBI" id="CHEBI:15377"/>
        <dbReference type="ChEBI" id="CHEBI:58521"/>
        <dbReference type="ChEBI" id="CHEBI:137480"/>
        <dbReference type="EC" id="4.2.1.17"/>
    </reaction>
</comment>
<dbReference type="InterPro" id="IPR029045">
    <property type="entry name" value="ClpP/crotonase-like_dom_sf"/>
</dbReference>
<sequence length="262" mass="28066">MTEPTVLVERTGDVLSLTLNRPHRLNALTPELLGAFDDAFRTVGDDLVAVVVRGAGRAFSSGHDLKWSAEDDRNTRMSEEDLAETTDALHQITRRIRACPVPVVSRVHGYAIGGGAEIALSADLIVAAESAVFRFSETSVGLVVTNGFTALLPRSAGAAVAKEIIMLGERFTAAQAHTWGLVNRVVADDNLDAEVDKIVSTLRDKSPIALRLAKRLLDQGWQGSPEEVMSRETAASVEAALSADAREAAAAFAEGRPPRFRP</sequence>
<dbReference type="PANTHER" id="PTHR11941:SF54">
    <property type="entry name" value="ENOYL-COA HYDRATASE, MITOCHONDRIAL"/>
    <property type="match status" value="1"/>
</dbReference>
<keyword evidence="7" id="KW-1185">Reference proteome</keyword>
<reference evidence="7" key="1">
    <citation type="journal article" date="2019" name="Int. J. Syst. Evol. Microbiol.">
        <title>The Global Catalogue of Microorganisms (GCM) 10K type strain sequencing project: providing services to taxonomists for standard genome sequencing and annotation.</title>
        <authorList>
            <consortium name="The Broad Institute Genomics Platform"/>
            <consortium name="The Broad Institute Genome Sequencing Center for Infectious Disease"/>
            <person name="Wu L."/>
            <person name="Ma J."/>
        </authorList>
    </citation>
    <scope>NUCLEOTIDE SEQUENCE [LARGE SCALE GENOMIC DNA]</scope>
    <source>
        <strain evidence="7">CGMCC 4.7677</strain>
    </source>
</reference>
<dbReference type="InterPro" id="IPR018376">
    <property type="entry name" value="Enoyl-CoA_hyd/isom_CS"/>
</dbReference>
<dbReference type="SUPFAM" id="SSF52096">
    <property type="entry name" value="ClpP/crotonase"/>
    <property type="match status" value="1"/>
</dbReference>
<dbReference type="EMBL" id="BNAU01000002">
    <property type="protein sequence ID" value="GHE88912.1"/>
    <property type="molecule type" value="Genomic_DNA"/>
</dbReference>
<proteinExistence type="inferred from homology"/>
<gene>
    <name evidence="6" type="primary">paaG</name>
    <name evidence="6" type="ORF">GCM10017786_21170</name>
</gene>
<dbReference type="RefSeq" id="WP_191244334.1">
    <property type="nucleotide sequence ID" value="NZ_BNAU01000002.1"/>
</dbReference>
<dbReference type="PANTHER" id="PTHR11941">
    <property type="entry name" value="ENOYL-COA HYDRATASE-RELATED"/>
    <property type="match status" value="1"/>
</dbReference>
<dbReference type="CDD" id="cd06558">
    <property type="entry name" value="crotonase-like"/>
    <property type="match status" value="1"/>
</dbReference>
<evidence type="ECO:0000313" key="7">
    <source>
        <dbReference type="Proteomes" id="UP000605897"/>
    </source>
</evidence>
<evidence type="ECO:0000256" key="3">
    <source>
        <dbReference type="ARBA" id="ARBA00023709"/>
    </source>
</evidence>
<dbReference type="PROSITE" id="PS00166">
    <property type="entry name" value="ENOYL_COA_HYDRATASE"/>
    <property type="match status" value="1"/>
</dbReference>
<evidence type="ECO:0000256" key="4">
    <source>
        <dbReference type="ARBA" id="ARBA00023717"/>
    </source>
</evidence>
<dbReference type="Gene3D" id="3.90.226.10">
    <property type="entry name" value="2-enoyl-CoA Hydratase, Chain A, domain 1"/>
    <property type="match status" value="1"/>
</dbReference>
<name>A0ABQ3INJ1_9PSEU</name>
<evidence type="ECO:0000313" key="6">
    <source>
        <dbReference type="EMBL" id="GHE88912.1"/>
    </source>
</evidence>
<protein>
    <submittedName>
        <fullName evidence="6">Enoyl-CoA hydratase</fullName>
    </submittedName>
</protein>